<feature type="domain" description="Flagellar basal-body/hook protein C-terminal" evidence="6">
    <location>
        <begin position="527"/>
        <end position="569"/>
    </location>
</feature>
<name>A0A5B9DR62_9HYPH</name>
<keyword evidence="8" id="KW-0966">Cell projection</keyword>
<organism evidence="8 9">
    <name type="scientific">Paradevosia tibetensis</name>
    <dbReference type="NCBI Taxonomy" id="1447062"/>
    <lineage>
        <taxon>Bacteria</taxon>
        <taxon>Pseudomonadati</taxon>
        <taxon>Pseudomonadota</taxon>
        <taxon>Alphaproteobacteria</taxon>
        <taxon>Hyphomicrobiales</taxon>
        <taxon>Devosiaceae</taxon>
        <taxon>Paradevosia</taxon>
    </lineage>
</organism>
<dbReference type="NCBIfam" id="TIGR03506">
    <property type="entry name" value="FlgEFG_subfam"/>
    <property type="match status" value="2"/>
</dbReference>
<dbReference type="PANTHER" id="PTHR30435:SF1">
    <property type="entry name" value="FLAGELLAR HOOK PROTEIN FLGE"/>
    <property type="match status" value="1"/>
</dbReference>
<evidence type="ECO:0000259" key="5">
    <source>
        <dbReference type="Pfam" id="PF00460"/>
    </source>
</evidence>
<dbReference type="InterPro" id="IPR037925">
    <property type="entry name" value="FlgE/F/G-like"/>
</dbReference>
<dbReference type="InterPro" id="IPR053967">
    <property type="entry name" value="LlgE_F_G-like_D1"/>
</dbReference>
<protein>
    <recommendedName>
        <fullName evidence="4">Flagellar hook protein FlgE</fullName>
    </recommendedName>
</protein>
<dbReference type="GO" id="GO:0009424">
    <property type="term" value="C:bacterial-type flagellum hook"/>
    <property type="evidence" value="ECO:0007669"/>
    <property type="project" value="TreeGrafter"/>
</dbReference>
<dbReference type="EMBL" id="CP041690">
    <property type="protein sequence ID" value="QEE21269.1"/>
    <property type="molecule type" value="Genomic_DNA"/>
</dbReference>
<comment type="subcellular location">
    <subcellularLocation>
        <location evidence="1 4">Bacterial flagellum basal body</location>
    </subcellularLocation>
</comment>
<keyword evidence="8" id="KW-0969">Cilium</keyword>
<feature type="domain" description="Flagellar basal body rod protein N-terminal" evidence="5">
    <location>
        <begin position="7"/>
        <end position="37"/>
    </location>
</feature>
<evidence type="ECO:0000313" key="8">
    <source>
        <dbReference type="EMBL" id="QEE21269.1"/>
    </source>
</evidence>
<feature type="domain" description="Flagellar hook protein FlgE/F/G-like D1" evidence="7">
    <location>
        <begin position="84"/>
        <end position="149"/>
    </location>
</feature>
<dbReference type="InterPro" id="IPR020013">
    <property type="entry name" value="Flagellar_FlgE/F/G"/>
</dbReference>
<evidence type="ECO:0000256" key="1">
    <source>
        <dbReference type="ARBA" id="ARBA00004117"/>
    </source>
</evidence>
<dbReference type="InterPro" id="IPR010930">
    <property type="entry name" value="Flg_bb/hook_C_dom"/>
</dbReference>
<dbReference type="KEGG" id="yti:FNA67_14235"/>
<dbReference type="Pfam" id="PF22692">
    <property type="entry name" value="LlgE_F_G_D1"/>
    <property type="match status" value="1"/>
</dbReference>
<comment type="similarity">
    <text evidence="2 4">Belongs to the flagella basal body rod proteins family.</text>
</comment>
<keyword evidence="8" id="KW-0282">Flagellum</keyword>
<keyword evidence="3 4" id="KW-0975">Bacterial flagellum</keyword>
<evidence type="ECO:0000259" key="6">
    <source>
        <dbReference type="Pfam" id="PF06429"/>
    </source>
</evidence>
<dbReference type="SUPFAM" id="SSF117143">
    <property type="entry name" value="Flagellar hook protein flgE"/>
    <property type="match status" value="1"/>
</dbReference>
<keyword evidence="9" id="KW-1185">Reference proteome</keyword>
<sequence>MGIYGALATAVSGLRSQSHAMENISGNIANSQTTGYKRIETSFVDLIPDAPVKSQVPGAVTSYSRSTNDDRGDIQNASTETFMALNGSGFFVVEATAGDTSGTFYTRRGDFDIDKNGYLVNGAGYRLKGLAMAGGVITGSVPEAIKIDNSFMPAKASTTINYQLNLPQLPKTASYDATVPGSELMKSYSYGNSGAANATATGTLDMTAGGPASTYVADGDTLTIKIGANTLTYTFSDTPSGPNDIDRSLPIANAIADIETKLRASGVAGTSNASVSIVGGMLNVSTASNDYTNSLTVGGTAPFGMPVPAQTPNVGVLPDRIQSGDTDKFISESIAGGGLTLYSPTGQPVNVQMRWAKTSDTPGAESWALYYGTGDAAPADSWVKAGSYTFNQGVLAGLTAAPGATEVGMTGLTINPLTIGGTALGAITIDNGAKGITQFADNAGSATTTELKQNGYGAGQFISVGVSDTGRIVASYTNGETKEVAQILVATFNAPNALKRGDGGVFSATQQSGEPILSMDGGIVGSSLEASNTDISEEFTKLIVTQQAYAANTRIVSAADSMLQETLNMMR</sequence>
<dbReference type="GO" id="GO:0071978">
    <property type="term" value="P:bacterial-type flagellum-dependent swarming motility"/>
    <property type="evidence" value="ECO:0007669"/>
    <property type="project" value="TreeGrafter"/>
</dbReference>
<evidence type="ECO:0000313" key="9">
    <source>
        <dbReference type="Proteomes" id="UP000321062"/>
    </source>
</evidence>
<dbReference type="Pfam" id="PF06429">
    <property type="entry name" value="Flg_bbr_C"/>
    <property type="match status" value="1"/>
</dbReference>
<dbReference type="GO" id="GO:0009425">
    <property type="term" value="C:bacterial-type flagellum basal body"/>
    <property type="evidence" value="ECO:0007669"/>
    <property type="project" value="UniProtKB-SubCell"/>
</dbReference>
<proteinExistence type="inferred from homology"/>
<accession>A0A5B9DR62</accession>
<dbReference type="AlphaFoldDB" id="A0A5B9DR62"/>
<comment type="function">
    <text evidence="4">A flexible structure which links the flagellar filament to the drive apparatus in the basal body.</text>
</comment>
<evidence type="ECO:0000256" key="4">
    <source>
        <dbReference type="RuleBase" id="RU362116"/>
    </source>
</evidence>
<gene>
    <name evidence="8" type="ORF">FNA67_14235</name>
</gene>
<dbReference type="OrthoDB" id="8372879at2"/>
<dbReference type="PANTHER" id="PTHR30435">
    <property type="entry name" value="FLAGELLAR PROTEIN"/>
    <property type="match status" value="1"/>
</dbReference>
<dbReference type="RefSeq" id="WP_147656453.1">
    <property type="nucleotide sequence ID" value="NZ_BMFM01000001.1"/>
</dbReference>
<evidence type="ECO:0000256" key="3">
    <source>
        <dbReference type="ARBA" id="ARBA00023143"/>
    </source>
</evidence>
<reference evidence="8 9" key="1">
    <citation type="journal article" date="2015" name="Int. J. Syst. Evol. Microbiol.">
        <title>Youhaiella tibetensis gen. nov., sp. nov., isolated from subsurface sediment.</title>
        <authorList>
            <person name="Wang Y.X."/>
            <person name="Huang F.Q."/>
            <person name="Nogi Y."/>
            <person name="Pang S.J."/>
            <person name="Wang P.K."/>
            <person name="Lv J."/>
        </authorList>
    </citation>
    <scope>NUCLEOTIDE SEQUENCE [LARGE SCALE GENOMIC DNA]</scope>
    <source>
        <strain evidence="9">fig4</strain>
    </source>
</reference>
<evidence type="ECO:0000259" key="7">
    <source>
        <dbReference type="Pfam" id="PF22692"/>
    </source>
</evidence>
<dbReference type="GO" id="GO:0005829">
    <property type="term" value="C:cytosol"/>
    <property type="evidence" value="ECO:0007669"/>
    <property type="project" value="TreeGrafter"/>
</dbReference>
<dbReference type="Proteomes" id="UP000321062">
    <property type="component" value="Chromosome"/>
</dbReference>
<evidence type="ECO:0000256" key="2">
    <source>
        <dbReference type="ARBA" id="ARBA00009677"/>
    </source>
</evidence>
<dbReference type="Pfam" id="PF00460">
    <property type="entry name" value="Flg_bb_rod"/>
    <property type="match status" value="1"/>
</dbReference>
<dbReference type="InterPro" id="IPR001444">
    <property type="entry name" value="Flag_bb_rod_N"/>
</dbReference>